<dbReference type="PROSITE" id="PS51007">
    <property type="entry name" value="CYTC"/>
    <property type="match status" value="1"/>
</dbReference>
<keyword evidence="1 4" id="KW-0349">Heme</keyword>
<proteinExistence type="predicted"/>
<evidence type="ECO:0000256" key="3">
    <source>
        <dbReference type="ARBA" id="ARBA00023004"/>
    </source>
</evidence>
<dbReference type="Gene3D" id="1.10.760.10">
    <property type="entry name" value="Cytochrome c-like domain"/>
    <property type="match status" value="1"/>
</dbReference>
<accession>A0A1N6TAD4</accession>
<feature type="chain" id="PRO_5010289833" evidence="5">
    <location>
        <begin position="25"/>
        <end position="146"/>
    </location>
</feature>
<dbReference type="InterPro" id="IPR009056">
    <property type="entry name" value="Cyt_c-like_dom"/>
</dbReference>
<evidence type="ECO:0000256" key="1">
    <source>
        <dbReference type="ARBA" id="ARBA00022617"/>
    </source>
</evidence>
<feature type="domain" description="Cytochrome c" evidence="6">
    <location>
        <begin position="20"/>
        <end position="114"/>
    </location>
</feature>
<dbReference type="PANTHER" id="PTHR35008">
    <property type="entry name" value="BLL4482 PROTEIN-RELATED"/>
    <property type="match status" value="1"/>
</dbReference>
<dbReference type="PANTHER" id="PTHR35008:SF8">
    <property type="entry name" value="ALCOHOL DEHYDROGENASE CYTOCHROME C SUBUNIT"/>
    <property type="match status" value="1"/>
</dbReference>
<evidence type="ECO:0000256" key="5">
    <source>
        <dbReference type="SAM" id="SignalP"/>
    </source>
</evidence>
<evidence type="ECO:0000259" key="6">
    <source>
        <dbReference type="PROSITE" id="PS51007"/>
    </source>
</evidence>
<name>A0A1N6TAD4_9PSED</name>
<dbReference type="GO" id="GO:0046872">
    <property type="term" value="F:metal ion binding"/>
    <property type="evidence" value="ECO:0007669"/>
    <property type="project" value="UniProtKB-KW"/>
</dbReference>
<evidence type="ECO:0000256" key="2">
    <source>
        <dbReference type="ARBA" id="ARBA00022723"/>
    </source>
</evidence>
<feature type="signal peptide" evidence="5">
    <location>
        <begin position="1"/>
        <end position="24"/>
    </location>
</feature>
<sequence>MRDLAVKGGALCALLLALGGTAQAGEALFQKHCASCHGASAEGIPGLAPPLAHPGLWQGLGEQAPQYLTGVMASGMSGKLTAMGQLYIGLVMPPQSNLPSDELAQVASYLLKLNGVPASVSAADVEQARSPAQTHAQLRALRPQNL</sequence>
<evidence type="ECO:0000256" key="4">
    <source>
        <dbReference type="PROSITE-ProRule" id="PRU00433"/>
    </source>
</evidence>
<keyword evidence="5" id="KW-0732">Signal</keyword>
<dbReference type="InterPro" id="IPR051459">
    <property type="entry name" value="Cytochrome_c-type_DH"/>
</dbReference>
<protein>
    <submittedName>
        <fullName evidence="7">Cytochrome c</fullName>
    </submittedName>
</protein>
<dbReference type="RefSeq" id="WP_052199741.1">
    <property type="nucleotide sequence ID" value="NZ_FTMC01000007.1"/>
</dbReference>
<dbReference type="Proteomes" id="UP000186079">
    <property type="component" value="Unassembled WGS sequence"/>
</dbReference>
<dbReference type="InterPro" id="IPR036909">
    <property type="entry name" value="Cyt_c-like_dom_sf"/>
</dbReference>
<dbReference type="SUPFAM" id="SSF46626">
    <property type="entry name" value="Cytochrome c"/>
    <property type="match status" value="1"/>
</dbReference>
<organism evidence="7 8">
    <name type="scientific">Pseudomonas flexibilis</name>
    <dbReference type="NCBI Taxonomy" id="706570"/>
    <lineage>
        <taxon>Bacteria</taxon>
        <taxon>Pseudomonadati</taxon>
        <taxon>Pseudomonadota</taxon>
        <taxon>Gammaproteobacteria</taxon>
        <taxon>Pseudomonadales</taxon>
        <taxon>Pseudomonadaceae</taxon>
        <taxon>Pseudomonas</taxon>
    </lineage>
</organism>
<evidence type="ECO:0000313" key="7">
    <source>
        <dbReference type="EMBL" id="SIQ50319.1"/>
    </source>
</evidence>
<evidence type="ECO:0000313" key="8">
    <source>
        <dbReference type="Proteomes" id="UP000186079"/>
    </source>
</evidence>
<dbReference type="EMBL" id="FTMC01000007">
    <property type="protein sequence ID" value="SIQ50319.1"/>
    <property type="molecule type" value="Genomic_DNA"/>
</dbReference>
<dbReference type="AlphaFoldDB" id="A0A1N6TAD4"/>
<dbReference type="Pfam" id="PF00034">
    <property type="entry name" value="Cytochrom_C"/>
    <property type="match status" value="1"/>
</dbReference>
<dbReference type="GO" id="GO:0009055">
    <property type="term" value="F:electron transfer activity"/>
    <property type="evidence" value="ECO:0007669"/>
    <property type="project" value="InterPro"/>
</dbReference>
<dbReference type="GO" id="GO:0020037">
    <property type="term" value="F:heme binding"/>
    <property type="evidence" value="ECO:0007669"/>
    <property type="project" value="InterPro"/>
</dbReference>
<gene>
    <name evidence="7" type="ORF">SAMN05421672_10718</name>
</gene>
<reference evidence="7 8" key="1">
    <citation type="submission" date="2017-01" db="EMBL/GenBank/DDBJ databases">
        <authorList>
            <person name="Mah S.A."/>
            <person name="Swanson W.J."/>
            <person name="Moy G.W."/>
            <person name="Vacquier V.D."/>
        </authorList>
    </citation>
    <scope>NUCLEOTIDE SEQUENCE [LARGE SCALE GENOMIC DNA]</scope>
    <source>
        <strain evidence="7 8">ATCC 29606</strain>
    </source>
</reference>
<keyword evidence="3 4" id="KW-0408">Iron</keyword>
<keyword evidence="2 4" id="KW-0479">Metal-binding</keyword>